<feature type="coiled-coil region" evidence="1">
    <location>
        <begin position="196"/>
        <end position="252"/>
    </location>
</feature>
<gene>
    <name evidence="3" type="ORF">EGW08_020695</name>
</gene>
<organism evidence="3 4">
    <name type="scientific">Elysia chlorotica</name>
    <name type="common">Eastern emerald elysia</name>
    <name type="synonym">Sea slug</name>
    <dbReference type="NCBI Taxonomy" id="188477"/>
    <lineage>
        <taxon>Eukaryota</taxon>
        <taxon>Metazoa</taxon>
        <taxon>Spiralia</taxon>
        <taxon>Lophotrochozoa</taxon>
        <taxon>Mollusca</taxon>
        <taxon>Gastropoda</taxon>
        <taxon>Heterobranchia</taxon>
        <taxon>Euthyneura</taxon>
        <taxon>Panpulmonata</taxon>
        <taxon>Sacoglossa</taxon>
        <taxon>Placobranchoidea</taxon>
        <taxon>Plakobranchidae</taxon>
        <taxon>Elysia</taxon>
    </lineage>
</organism>
<dbReference type="OrthoDB" id="10071766at2759"/>
<keyword evidence="4" id="KW-1185">Reference proteome</keyword>
<name>A0A3S1BP74_ELYCH</name>
<dbReference type="EMBL" id="RQTK01001199">
    <property type="protein sequence ID" value="RUS71539.1"/>
    <property type="molecule type" value="Genomic_DNA"/>
</dbReference>
<evidence type="ECO:0000256" key="2">
    <source>
        <dbReference type="SAM" id="MobiDB-lite"/>
    </source>
</evidence>
<accession>A0A3S1BP74</accession>
<comment type="caution">
    <text evidence="3">The sequence shown here is derived from an EMBL/GenBank/DDBJ whole genome shotgun (WGS) entry which is preliminary data.</text>
</comment>
<dbReference type="AlphaFoldDB" id="A0A3S1BP74"/>
<dbReference type="Proteomes" id="UP000271974">
    <property type="component" value="Unassembled WGS sequence"/>
</dbReference>
<reference evidence="3 4" key="1">
    <citation type="submission" date="2019-01" db="EMBL/GenBank/DDBJ databases">
        <title>A draft genome assembly of the solar-powered sea slug Elysia chlorotica.</title>
        <authorList>
            <person name="Cai H."/>
            <person name="Li Q."/>
            <person name="Fang X."/>
            <person name="Li J."/>
            <person name="Curtis N.E."/>
            <person name="Altenburger A."/>
            <person name="Shibata T."/>
            <person name="Feng M."/>
            <person name="Maeda T."/>
            <person name="Schwartz J.A."/>
            <person name="Shigenobu S."/>
            <person name="Lundholm N."/>
            <person name="Nishiyama T."/>
            <person name="Yang H."/>
            <person name="Hasebe M."/>
            <person name="Li S."/>
            <person name="Pierce S.K."/>
            <person name="Wang J."/>
        </authorList>
    </citation>
    <scope>NUCLEOTIDE SEQUENCE [LARGE SCALE GENOMIC DNA]</scope>
    <source>
        <strain evidence="3">EC2010</strain>
        <tissue evidence="3">Whole organism of an adult</tissue>
    </source>
</reference>
<protein>
    <submittedName>
        <fullName evidence="3">Uncharacterized protein</fullName>
    </submittedName>
</protein>
<proteinExistence type="predicted"/>
<evidence type="ECO:0000313" key="4">
    <source>
        <dbReference type="Proteomes" id="UP000271974"/>
    </source>
</evidence>
<evidence type="ECO:0000256" key="1">
    <source>
        <dbReference type="SAM" id="Coils"/>
    </source>
</evidence>
<keyword evidence="1" id="KW-0175">Coiled coil</keyword>
<feature type="region of interest" description="Disordered" evidence="2">
    <location>
        <begin position="123"/>
        <end position="186"/>
    </location>
</feature>
<sequence length="427" mass="46857">MRSFVSQVLSNFSQNALTAPCSAIKSSPTHSHNATFSTSSAGAWPRQQSNVGFGASCLEAGAAAAALISPQSKSFCGVASHREDFTVADATSSSRKSVSFSEAPGSRRALFSDEDNAKVKTLFDNGGGDGSRRAPSEFEDCGPSTHSTATPGFAKIKSIPLTSTVAQRSETDESDGEESSGKHVKMSHLSTQVEALAQLLREITKAVQLVERASDLSIKDGQEELCVVKEQLQHEKRLKLELQAELEKKSESLDATKLSQKDLHRRVSEMTKSLMNFHDQSLQISRLEEEKRDMKWKVADLEGQCSLLSSHLEAVVQKLDAAMVGQSEHQGTSGHEVLALKKEKHELMMKLFAERDFHRDLGDKAVQKMKVLEGNWKKAEDEVRRLDELIEDVREGCVRSQAQSTHPLILDIVRLIDGKLPSLSSAR</sequence>
<evidence type="ECO:0000313" key="3">
    <source>
        <dbReference type="EMBL" id="RUS71539.1"/>
    </source>
</evidence>